<dbReference type="PANTHER" id="PTHR37820">
    <property type="entry name" value="CELL DIVISION PROTEIN DIVIB"/>
    <property type="match status" value="1"/>
</dbReference>
<keyword evidence="7" id="KW-0131">Cell cycle</keyword>
<keyword evidence="2" id="KW-1003">Cell membrane</keyword>
<evidence type="ECO:0000256" key="1">
    <source>
        <dbReference type="ARBA" id="ARBA00004370"/>
    </source>
</evidence>
<protein>
    <submittedName>
        <fullName evidence="10">Cell division protein FtsQ</fullName>
    </submittedName>
</protein>
<dbReference type="Pfam" id="PF08478">
    <property type="entry name" value="POTRA_1"/>
    <property type="match status" value="1"/>
</dbReference>
<proteinExistence type="predicted"/>
<dbReference type="OrthoDB" id="527430at2"/>
<dbReference type="Proteomes" id="UP000030170">
    <property type="component" value="Unassembled WGS sequence"/>
</dbReference>
<evidence type="ECO:0000256" key="4">
    <source>
        <dbReference type="ARBA" id="ARBA00022692"/>
    </source>
</evidence>
<keyword evidence="11" id="KW-1185">Reference proteome</keyword>
<dbReference type="InterPro" id="IPR050487">
    <property type="entry name" value="FtsQ_DivIB"/>
</dbReference>
<evidence type="ECO:0000313" key="10">
    <source>
        <dbReference type="EMBL" id="KGF71919.1"/>
    </source>
</evidence>
<dbReference type="STRING" id="1497020.DO97_14245"/>
<evidence type="ECO:0000256" key="7">
    <source>
        <dbReference type="ARBA" id="ARBA00023306"/>
    </source>
</evidence>
<dbReference type="RefSeq" id="WP_036535369.1">
    <property type="nucleotide sequence ID" value="NZ_JJML01000044.1"/>
</dbReference>
<keyword evidence="5 8" id="KW-1133">Transmembrane helix</keyword>
<gene>
    <name evidence="10" type="ORF">DO97_14245</name>
</gene>
<dbReference type="GO" id="GO:0005886">
    <property type="term" value="C:plasma membrane"/>
    <property type="evidence" value="ECO:0007669"/>
    <property type="project" value="TreeGrafter"/>
</dbReference>
<evidence type="ECO:0000313" key="11">
    <source>
        <dbReference type="Proteomes" id="UP000030170"/>
    </source>
</evidence>
<evidence type="ECO:0000256" key="2">
    <source>
        <dbReference type="ARBA" id="ARBA00022475"/>
    </source>
</evidence>
<evidence type="ECO:0000256" key="3">
    <source>
        <dbReference type="ARBA" id="ARBA00022618"/>
    </source>
</evidence>
<evidence type="ECO:0000256" key="6">
    <source>
        <dbReference type="ARBA" id="ARBA00023136"/>
    </source>
</evidence>
<comment type="caution">
    <text evidence="10">The sequence shown here is derived from an EMBL/GenBank/DDBJ whole genome shotgun (WGS) entry which is preliminary data.</text>
</comment>
<name>A0A098TII0_9CYAN</name>
<dbReference type="InterPro" id="IPR034746">
    <property type="entry name" value="POTRA"/>
</dbReference>
<evidence type="ECO:0000256" key="8">
    <source>
        <dbReference type="SAM" id="Phobius"/>
    </source>
</evidence>
<evidence type="ECO:0000256" key="5">
    <source>
        <dbReference type="ARBA" id="ARBA00022989"/>
    </source>
</evidence>
<feature type="transmembrane region" description="Helical" evidence="8">
    <location>
        <begin position="30"/>
        <end position="54"/>
    </location>
</feature>
<dbReference type="PROSITE" id="PS51779">
    <property type="entry name" value="POTRA"/>
    <property type="match status" value="1"/>
</dbReference>
<dbReference type="PANTHER" id="PTHR37820:SF1">
    <property type="entry name" value="CELL DIVISION PROTEIN FTSQ"/>
    <property type="match status" value="1"/>
</dbReference>
<dbReference type="EMBL" id="JJML01000044">
    <property type="protein sequence ID" value="KGF71919.1"/>
    <property type="molecule type" value="Genomic_DNA"/>
</dbReference>
<dbReference type="GO" id="GO:0051301">
    <property type="term" value="P:cell division"/>
    <property type="evidence" value="ECO:0007669"/>
    <property type="project" value="UniProtKB-KW"/>
</dbReference>
<dbReference type="Gene3D" id="3.10.20.310">
    <property type="entry name" value="membrane protein fhac"/>
    <property type="match status" value="1"/>
</dbReference>
<dbReference type="InterPro" id="IPR013685">
    <property type="entry name" value="POTRA_FtsQ_type"/>
</dbReference>
<organism evidence="10 11">
    <name type="scientific">Neosynechococcus sphagnicola sy1</name>
    <dbReference type="NCBI Taxonomy" id="1497020"/>
    <lineage>
        <taxon>Bacteria</taxon>
        <taxon>Bacillati</taxon>
        <taxon>Cyanobacteriota</taxon>
        <taxon>Cyanophyceae</taxon>
        <taxon>Neosynechococcales</taxon>
        <taxon>Neosynechococcaceae</taxon>
        <taxon>Neosynechococcus</taxon>
    </lineage>
</organism>
<comment type="subcellular location">
    <subcellularLocation>
        <location evidence="1">Membrane</location>
    </subcellularLocation>
</comment>
<keyword evidence="4 8" id="KW-0812">Transmembrane</keyword>
<reference evidence="10 11" key="1">
    <citation type="journal article" date="2014" name="Mol. Ecol.">
        <title>Evolution of Synechococcus.</title>
        <authorList>
            <person name="Dvorak P."/>
            <person name="Casamatta D."/>
            <person name="Hasler P."/>
            <person name="Poulickova A."/>
            <person name="Ondrej V."/>
            <person name="Sanges R."/>
        </authorList>
    </citation>
    <scope>NUCLEOTIDE SEQUENCE [LARGE SCALE GENOMIC DNA]</scope>
    <source>
        <strain evidence="10 11">CAUP A 1101</strain>
    </source>
</reference>
<keyword evidence="3 10" id="KW-0132">Cell division</keyword>
<feature type="domain" description="POTRA" evidence="9">
    <location>
        <begin position="56"/>
        <end position="125"/>
    </location>
</feature>
<accession>A0A098TII0</accession>
<evidence type="ECO:0000259" key="9">
    <source>
        <dbReference type="PROSITE" id="PS51779"/>
    </source>
</evidence>
<sequence length="277" mass="31041">MAHLATLSRSELAQRRRQLRHQRRLKRLQAGWHILAVAGLAGSLVWVTTLPIWIIHNPAQVKIEGNQLLSSQAIRSLLPLQYPQSLLRLQPQAIAQTLESQAPIAKVTVTRQLWPPGLTVHVQERHPVAVTQVSSATTNLPGSGTGLLDAHGMWMPLESYQSHLPTAELPQLKVLGLSNLYRSYWPDLYQIIAQSPVKIWMVDCRDPADLVLETELGSVHLGPYSARFSAQMQALDQMRQLPNRINTSRIAYIDLKNPNAPALQIVKTENKMNANLR</sequence>
<keyword evidence="6 8" id="KW-0472">Membrane</keyword>
<dbReference type="AlphaFoldDB" id="A0A098TII0"/>